<dbReference type="InterPro" id="IPR023404">
    <property type="entry name" value="rSAM_horseshoe"/>
</dbReference>
<dbReference type="RefSeq" id="WP_148134742.1">
    <property type="nucleotide sequence ID" value="NZ_CP017634.1"/>
</dbReference>
<dbReference type="InterPro" id="IPR058240">
    <property type="entry name" value="rSAM_sf"/>
</dbReference>
<dbReference type="SFLD" id="SFLDS00029">
    <property type="entry name" value="Radical_SAM"/>
    <property type="match status" value="1"/>
</dbReference>
<sequence length="622" mass="70765">MQTLIEEKILPKVTKPSQYMGDEWNIVKKDWEACTVKSAFLFPDLYEVGMSHLGLRLLYHVVNQRQEFLMERAFAPMVDMEELMRTHHVPLFSLESYRPLHTFDVLGFTLQYEMSYTNILNMLDLSGIPLKTKDRGNQYPLVMAGGPCAYNPEPLADFMDFFVLGEGEEVILEIMDLIKKTKREGEPFDKRIFLKNAAQIKGVYVPEFYRPQFDANGILREVQPVEDDVPALVYKRVLNNFSEAEFPPKTLVPYTETIHDRVMLEVLRGCSRGCRFCQAGVVYRPVRERNMNKLLAQAEALVGATGYDEIALTSLSSADYTCIEPLIKELIARFREKGIGVSLPSLRVDAFSVNLAREVQQVRKSGLTFAPEAGTQRLRDVINKGVTEENILETAAAAFSQGWTSLKLYFMIGLPTETFEDLDGIVDLAGKILSVGRKAKPAGIRKPIKITVSVSSFVPKAHTAFQWEGQQARNVLKEKQQYLKEKIRTMKNVTLNYHDVEVSFLEAAFARGDRRLGPVLEQAWRLGCKFDGWSEHFNYPAWLQAFTSCGLDPEFFANRRFDFEEILPWDHLSSGVSKAWLIKEYRLALAGEKTPDCRTNSCHGCGVCPQLDIKPEIMEEKS</sequence>
<keyword evidence="3" id="KW-1185">Reference proteome</keyword>
<dbReference type="SFLD" id="SFLDG01082">
    <property type="entry name" value="B12-binding_domain_containing"/>
    <property type="match status" value="1"/>
</dbReference>
<evidence type="ECO:0000259" key="1">
    <source>
        <dbReference type="PROSITE" id="PS51918"/>
    </source>
</evidence>
<dbReference type="EMBL" id="CP017634">
    <property type="protein sequence ID" value="ATW25487.1"/>
    <property type="molecule type" value="Genomic_DNA"/>
</dbReference>
<dbReference type="GO" id="GO:0003824">
    <property type="term" value="F:catalytic activity"/>
    <property type="evidence" value="ECO:0007669"/>
    <property type="project" value="InterPro"/>
</dbReference>
<accession>A0A3G1KST1</accession>
<evidence type="ECO:0000313" key="3">
    <source>
        <dbReference type="Proteomes" id="UP000323521"/>
    </source>
</evidence>
<dbReference type="SUPFAM" id="SSF102114">
    <property type="entry name" value="Radical SAM enzymes"/>
    <property type="match status" value="1"/>
</dbReference>
<evidence type="ECO:0000313" key="2">
    <source>
        <dbReference type="EMBL" id="ATW25487.1"/>
    </source>
</evidence>
<feature type="domain" description="Radical SAM core" evidence="1">
    <location>
        <begin position="256"/>
        <end position="494"/>
    </location>
</feature>
<dbReference type="Proteomes" id="UP000323521">
    <property type="component" value="Chromosome"/>
</dbReference>
<proteinExistence type="predicted"/>
<reference evidence="2 3" key="1">
    <citation type="submission" date="2016-10" db="EMBL/GenBank/DDBJ databases">
        <title>Complete Genome Sequence of Peptococcaceae strain DCMF.</title>
        <authorList>
            <person name="Edwards R.J."/>
            <person name="Holland S.I."/>
            <person name="Deshpande N.P."/>
            <person name="Wong Y.K."/>
            <person name="Ertan H."/>
            <person name="Manefield M."/>
            <person name="Russell T.L."/>
            <person name="Lee M.J."/>
        </authorList>
    </citation>
    <scope>NUCLEOTIDE SEQUENCE [LARGE SCALE GENOMIC DNA]</scope>
    <source>
        <strain evidence="2 3">DCMF</strain>
    </source>
</reference>
<dbReference type="InterPro" id="IPR006638">
    <property type="entry name" value="Elp3/MiaA/NifB-like_rSAM"/>
</dbReference>
<dbReference type="PANTHER" id="PTHR42731">
    <property type="entry name" value="SLL1084 PROTEIN"/>
    <property type="match status" value="1"/>
</dbReference>
<dbReference type="PANTHER" id="PTHR42731:SF1">
    <property type="entry name" value="RADICAL SAM DOMAIN PROTEIN"/>
    <property type="match status" value="1"/>
</dbReference>
<dbReference type="NCBIfam" id="TIGR03960">
    <property type="entry name" value="rSAM_fuse_unch"/>
    <property type="match status" value="1"/>
</dbReference>
<dbReference type="SMART" id="SM00729">
    <property type="entry name" value="Elp3"/>
    <property type="match status" value="1"/>
</dbReference>
<dbReference type="InterPro" id="IPR023862">
    <property type="entry name" value="CHP03960_rSAM"/>
</dbReference>
<organism evidence="2 3">
    <name type="scientific">Formimonas warabiya</name>
    <dbReference type="NCBI Taxonomy" id="1761012"/>
    <lineage>
        <taxon>Bacteria</taxon>
        <taxon>Bacillati</taxon>
        <taxon>Bacillota</taxon>
        <taxon>Clostridia</taxon>
        <taxon>Eubacteriales</taxon>
        <taxon>Peptococcaceae</taxon>
        <taxon>Candidatus Formimonas</taxon>
    </lineage>
</organism>
<dbReference type="InterPro" id="IPR007197">
    <property type="entry name" value="rSAM"/>
</dbReference>
<dbReference type="CDD" id="cd01335">
    <property type="entry name" value="Radical_SAM"/>
    <property type="match status" value="1"/>
</dbReference>
<dbReference type="PROSITE" id="PS51918">
    <property type="entry name" value="RADICAL_SAM"/>
    <property type="match status" value="1"/>
</dbReference>
<dbReference type="OrthoDB" id="9806827at2"/>
<dbReference type="Gene3D" id="3.80.30.20">
    <property type="entry name" value="tm_1862 like domain"/>
    <property type="match status" value="1"/>
</dbReference>
<dbReference type="KEGG" id="fwa:DCMF_12505"/>
<gene>
    <name evidence="2" type="ORF">DCMF_12505</name>
</gene>
<protein>
    <submittedName>
        <fullName evidence="2">B12-binding domain-containing radical SAM protein</fullName>
    </submittedName>
</protein>
<dbReference type="Pfam" id="PF19864">
    <property type="entry name" value="Radical_SAM_N2"/>
    <property type="match status" value="1"/>
</dbReference>
<dbReference type="InterPro" id="IPR045784">
    <property type="entry name" value="Radical_SAM_N2"/>
</dbReference>
<dbReference type="Pfam" id="PF04055">
    <property type="entry name" value="Radical_SAM"/>
    <property type="match status" value="1"/>
</dbReference>
<dbReference type="AlphaFoldDB" id="A0A3G1KST1"/>
<dbReference type="GO" id="GO:0051536">
    <property type="term" value="F:iron-sulfur cluster binding"/>
    <property type="evidence" value="ECO:0007669"/>
    <property type="project" value="InterPro"/>
</dbReference>
<name>A0A3G1KST1_FORW1</name>